<proteinExistence type="predicted"/>
<reference evidence="1 2" key="1">
    <citation type="submission" date="2019-03" db="EMBL/GenBank/DDBJ databases">
        <title>First draft genome of Liparis tanakae, snailfish: a comprehensive survey of snailfish specific genes.</title>
        <authorList>
            <person name="Kim W."/>
            <person name="Song I."/>
            <person name="Jeong J.-H."/>
            <person name="Kim D."/>
            <person name="Kim S."/>
            <person name="Ryu S."/>
            <person name="Song J.Y."/>
            <person name="Lee S.K."/>
        </authorList>
    </citation>
    <scope>NUCLEOTIDE SEQUENCE [LARGE SCALE GENOMIC DNA]</scope>
    <source>
        <tissue evidence="1">Muscle</tissue>
    </source>
</reference>
<accession>A0A4Z2IUZ5</accession>
<comment type="caution">
    <text evidence="1">The sequence shown here is derived from an EMBL/GenBank/DDBJ whole genome shotgun (WGS) entry which is preliminary data.</text>
</comment>
<protein>
    <submittedName>
        <fullName evidence="1">Uncharacterized protein</fullName>
    </submittedName>
</protein>
<gene>
    <name evidence="1" type="ORF">EYF80_008454</name>
</gene>
<sequence length="124" mass="14348">MSTEHLLLELEQLDHQAGQRLVGKYPQFRVKDVSSVCMETKHAWRLDPLVSPHARPITSSHQDVVGEVVDARQRAGLHRRRFWDCRRMARSLRVRAQVDQMGRACRALRGALWDLQDREVQGSP</sequence>
<dbReference type="AlphaFoldDB" id="A0A4Z2IUZ5"/>
<evidence type="ECO:0000313" key="1">
    <source>
        <dbReference type="EMBL" id="TNN81398.1"/>
    </source>
</evidence>
<name>A0A4Z2IUZ5_9TELE</name>
<organism evidence="1 2">
    <name type="scientific">Liparis tanakae</name>
    <name type="common">Tanaka's snailfish</name>
    <dbReference type="NCBI Taxonomy" id="230148"/>
    <lineage>
        <taxon>Eukaryota</taxon>
        <taxon>Metazoa</taxon>
        <taxon>Chordata</taxon>
        <taxon>Craniata</taxon>
        <taxon>Vertebrata</taxon>
        <taxon>Euteleostomi</taxon>
        <taxon>Actinopterygii</taxon>
        <taxon>Neopterygii</taxon>
        <taxon>Teleostei</taxon>
        <taxon>Neoteleostei</taxon>
        <taxon>Acanthomorphata</taxon>
        <taxon>Eupercaria</taxon>
        <taxon>Perciformes</taxon>
        <taxon>Cottioidei</taxon>
        <taxon>Cottales</taxon>
        <taxon>Liparidae</taxon>
        <taxon>Liparis</taxon>
    </lineage>
</organism>
<keyword evidence="2" id="KW-1185">Reference proteome</keyword>
<dbReference type="Proteomes" id="UP000314294">
    <property type="component" value="Unassembled WGS sequence"/>
</dbReference>
<evidence type="ECO:0000313" key="2">
    <source>
        <dbReference type="Proteomes" id="UP000314294"/>
    </source>
</evidence>
<dbReference type="EMBL" id="SRLO01000047">
    <property type="protein sequence ID" value="TNN81398.1"/>
    <property type="molecule type" value="Genomic_DNA"/>
</dbReference>